<dbReference type="EMBL" id="LR798244">
    <property type="protein sequence ID" value="CAB5216926.1"/>
    <property type="molecule type" value="Genomic_DNA"/>
</dbReference>
<evidence type="ECO:0000256" key="2">
    <source>
        <dbReference type="ARBA" id="ARBA00022603"/>
    </source>
</evidence>
<dbReference type="InterPro" id="IPR029063">
    <property type="entry name" value="SAM-dependent_MTases_sf"/>
</dbReference>
<gene>
    <name evidence="7" type="ORF">UFOVP199_11</name>
</gene>
<sequence length="289" mass="31615">MTTCDELALFPNEESLGGGFPCQDVSVAGNRAGLDGARSGMFWHIVRLIRELEPRWVVLENVPGLLNSQQGRDMGTVLGALANCGYGFAYRVLDAQYFGVPQRRRRVFIVAGRRAGTADSIGPAQILFEPESCGENHSTGDTSREHIAASVDASTSSDSLGVWFTKGRRAQSVDDFETWNTGGVSPTLNVMDNSSESFATVLQASDRGVRRLTPRECERLQGFPDDWTVGHSDRNRYQQTGNAVAVPVMEWITSRLVKVHASFEGAEHGAFCSELQVMYGEDCVCGVRQ</sequence>
<evidence type="ECO:0000313" key="7">
    <source>
        <dbReference type="EMBL" id="CAB5216926.1"/>
    </source>
</evidence>
<feature type="active site" evidence="5">
    <location>
        <position position="22"/>
    </location>
</feature>
<dbReference type="PANTHER" id="PTHR10629:SF50">
    <property type="entry name" value="DNA (CYTOSINE-5)-METHYLTRANSFERASE CMT3"/>
    <property type="match status" value="1"/>
</dbReference>
<dbReference type="PROSITE" id="PS51679">
    <property type="entry name" value="SAM_MT_C5"/>
    <property type="match status" value="1"/>
</dbReference>
<dbReference type="GO" id="GO:0032259">
    <property type="term" value="P:methylation"/>
    <property type="evidence" value="ECO:0007669"/>
    <property type="project" value="UniProtKB-KW"/>
</dbReference>
<dbReference type="InterPro" id="IPR050390">
    <property type="entry name" value="C5-Methyltransferase"/>
</dbReference>
<evidence type="ECO:0000256" key="4">
    <source>
        <dbReference type="ARBA" id="ARBA00022691"/>
    </source>
</evidence>
<dbReference type="InterPro" id="IPR031303">
    <property type="entry name" value="C5_meth_CS"/>
</dbReference>
<comment type="similarity">
    <text evidence="5 6">Belongs to the class I-like SAM-binding methyltransferase superfamily. C5-methyltransferase family.</text>
</comment>
<evidence type="ECO:0000256" key="1">
    <source>
        <dbReference type="ARBA" id="ARBA00011975"/>
    </source>
</evidence>
<reference evidence="7" key="1">
    <citation type="submission" date="2020-05" db="EMBL/GenBank/DDBJ databases">
        <authorList>
            <person name="Chiriac C."/>
            <person name="Salcher M."/>
            <person name="Ghai R."/>
            <person name="Kavagutti S V."/>
        </authorList>
    </citation>
    <scope>NUCLEOTIDE SEQUENCE</scope>
</reference>
<dbReference type="GO" id="GO:0003886">
    <property type="term" value="F:DNA (cytosine-5-)-methyltransferase activity"/>
    <property type="evidence" value="ECO:0007669"/>
    <property type="project" value="UniProtKB-EC"/>
</dbReference>
<dbReference type="Pfam" id="PF00145">
    <property type="entry name" value="DNA_methylase"/>
    <property type="match status" value="1"/>
</dbReference>
<name>A0A6J7WHT2_9CAUD</name>
<keyword evidence="2 5" id="KW-0489">Methyltransferase</keyword>
<organism evidence="7">
    <name type="scientific">uncultured Caudovirales phage</name>
    <dbReference type="NCBI Taxonomy" id="2100421"/>
    <lineage>
        <taxon>Viruses</taxon>
        <taxon>Duplodnaviria</taxon>
        <taxon>Heunggongvirae</taxon>
        <taxon>Uroviricota</taxon>
        <taxon>Caudoviricetes</taxon>
        <taxon>Peduoviridae</taxon>
        <taxon>Maltschvirus</taxon>
        <taxon>Maltschvirus maltsch</taxon>
    </lineage>
</organism>
<dbReference type="PRINTS" id="PR00105">
    <property type="entry name" value="C5METTRFRASE"/>
</dbReference>
<protein>
    <recommendedName>
        <fullName evidence="1">DNA (cytosine-5-)-methyltransferase</fullName>
        <ecNumber evidence="1">2.1.1.37</ecNumber>
    </recommendedName>
</protein>
<dbReference type="EC" id="2.1.1.37" evidence="1"/>
<keyword evidence="3 5" id="KW-0808">Transferase</keyword>
<dbReference type="GO" id="GO:0003677">
    <property type="term" value="F:DNA binding"/>
    <property type="evidence" value="ECO:0007669"/>
    <property type="project" value="TreeGrafter"/>
</dbReference>
<dbReference type="PANTHER" id="PTHR10629">
    <property type="entry name" value="CYTOSINE-SPECIFIC METHYLTRANSFERASE"/>
    <property type="match status" value="1"/>
</dbReference>
<dbReference type="InterPro" id="IPR001525">
    <property type="entry name" value="C5_MeTfrase"/>
</dbReference>
<accession>A0A6J7WHT2</accession>
<evidence type="ECO:0000256" key="5">
    <source>
        <dbReference type="PROSITE-ProRule" id="PRU01016"/>
    </source>
</evidence>
<evidence type="ECO:0000256" key="3">
    <source>
        <dbReference type="ARBA" id="ARBA00022679"/>
    </source>
</evidence>
<evidence type="ECO:0000256" key="6">
    <source>
        <dbReference type="RuleBase" id="RU000416"/>
    </source>
</evidence>
<dbReference type="Gene3D" id="3.90.120.10">
    <property type="entry name" value="DNA Methylase, subunit A, domain 2"/>
    <property type="match status" value="1"/>
</dbReference>
<dbReference type="SUPFAM" id="SSF53335">
    <property type="entry name" value="S-adenosyl-L-methionine-dependent methyltransferases"/>
    <property type="match status" value="1"/>
</dbReference>
<dbReference type="Gene3D" id="3.40.50.150">
    <property type="entry name" value="Vaccinia Virus protein VP39"/>
    <property type="match status" value="1"/>
</dbReference>
<dbReference type="GO" id="GO:0044027">
    <property type="term" value="P:negative regulation of gene expression via chromosomal CpG island methylation"/>
    <property type="evidence" value="ECO:0007669"/>
    <property type="project" value="TreeGrafter"/>
</dbReference>
<keyword evidence="4 5" id="KW-0949">S-adenosyl-L-methionine</keyword>
<dbReference type="PROSITE" id="PS00095">
    <property type="entry name" value="C5_MTASE_2"/>
    <property type="match status" value="1"/>
</dbReference>
<proteinExistence type="inferred from homology"/>
<dbReference type="NCBIfam" id="TIGR00675">
    <property type="entry name" value="dcm"/>
    <property type="match status" value="1"/>
</dbReference>